<dbReference type="Pfam" id="PF16491">
    <property type="entry name" value="Peptidase_M48_N"/>
    <property type="match status" value="1"/>
</dbReference>
<feature type="domain" description="CAAX prenyl protease 1 N-terminal" evidence="11">
    <location>
        <begin position="37"/>
        <end position="194"/>
    </location>
</feature>
<evidence type="ECO:0000256" key="5">
    <source>
        <dbReference type="ARBA" id="ARBA00023049"/>
    </source>
</evidence>
<feature type="active site" description="Proton donor" evidence="6">
    <location>
        <position position="346"/>
    </location>
</feature>
<dbReference type="Pfam" id="PF01435">
    <property type="entry name" value="Peptidase_M48"/>
    <property type="match status" value="1"/>
</dbReference>
<organism evidence="12 13">
    <name type="scientific">Helicobacter didelphidarum</name>
    <dbReference type="NCBI Taxonomy" id="2040648"/>
    <lineage>
        <taxon>Bacteria</taxon>
        <taxon>Pseudomonadati</taxon>
        <taxon>Campylobacterota</taxon>
        <taxon>Epsilonproteobacteria</taxon>
        <taxon>Campylobacterales</taxon>
        <taxon>Helicobacteraceae</taxon>
        <taxon>Helicobacter</taxon>
    </lineage>
</organism>
<dbReference type="CDD" id="cd07343">
    <property type="entry name" value="M48A_Zmpste24p_like"/>
    <property type="match status" value="1"/>
</dbReference>
<keyword evidence="4 7" id="KW-0862">Zinc</keyword>
<keyword evidence="9" id="KW-1133">Transmembrane helix</keyword>
<reference evidence="12 13" key="1">
    <citation type="submission" date="2018-04" db="EMBL/GenBank/DDBJ databases">
        <title>Novel Campyloabacter and Helicobacter Species and Strains.</title>
        <authorList>
            <person name="Mannion A.J."/>
            <person name="Shen Z."/>
            <person name="Fox J.G."/>
        </authorList>
    </citation>
    <scope>NUCLEOTIDE SEQUENCE [LARGE SCALE GENOMIC DNA]</scope>
    <source>
        <strain evidence="12 13">MIT 17-337</strain>
    </source>
</reference>
<dbReference type="GO" id="GO:0046872">
    <property type="term" value="F:metal ion binding"/>
    <property type="evidence" value="ECO:0007669"/>
    <property type="project" value="UniProtKB-KW"/>
</dbReference>
<feature type="binding site" evidence="7">
    <location>
        <position position="342"/>
    </location>
    <ligand>
        <name>Zn(2+)</name>
        <dbReference type="ChEBI" id="CHEBI:29105"/>
        <note>catalytic</note>
    </ligand>
</feature>
<keyword evidence="9" id="KW-0812">Transmembrane</keyword>
<evidence type="ECO:0000259" key="10">
    <source>
        <dbReference type="Pfam" id="PF01435"/>
    </source>
</evidence>
<evidence type="ECO:0000313" key="12">
    <source>
        <dbReference type="EMBL" id="RDU65262.1"/>
    </source>
</evidence>
<dbReference type="InterPro" id="IPR027057">
    <property type="entry name" value="CAXX_Prtase_1"/>
</dbReference>
<dbReference type="RefSeq" id="WP_115543249.1">
    <property type="nucleotide sequence ID" value="NZ_NXLQ01000014.1"/>
</dbReference>
<keyword evidence="1 8" id="KW-0645">Protease</keyword>
<comment type="similarity">
    <text evidence="8">Belongs to the peptidase M48 family.</text>
</comment>
<dbReference type="Gene3D" id="3.30.2010.10">
    <property type="entry name" value="Metalloproteases ('zincins'), catalytic domain"/>
    <property type="match status" value="1"/>
</dbReference>
<feature type="transmembrane region" description="Helical" evidence="9">
    <location>
        <begin position="164"/>
        <end position="184"/>
    </location>
</feature>
<evidence type="ECO:0000256" key="2">
    <source>
        <dbReference type="ARBA" id="ARBA00022723"/>
    </source>
</evidence>
<dbReference type="GO" id="GO:0004222">
    <property type="term" value="F:metalloendopeptidase activity"/>
    <property type="evidence" value="ECO:0007669"/>
    <property type="project" value="InterPro"/>
</dbReference>
<evidence type="ECO:0000256" key="9">
    <source>
        <dbReference type="SAM" id="Phobius"/>
    </source>
</evidence>
<proteinExistence type="inferred from homology"/>
<evidence type="ECO:0000259" key="11">
    <source>
        <dbReference type="Pfam" id="PF16491"/>
    </source>
</evidence>
<feature type="binding site" evidence="7">
    <location>
        <position position="271"/>
    </location>
    <ligand>
        <name>Zn(2+)</name>
        <dbReference type="ChEBI" id="CHEBI:29105"/>
        <note>catalytic</note>
    </ligand>
</feature>
<evidence type="ECO:0000256" key="6">
    <source>
        <dbReference type="PIRSR" id="PIRSR627057-1"/>
    </source>
</evidence>
<feature type="transmembrane region" description="Helical" evidence="9">
    <location>
        <begin position="6"/>
        <end position="24"/>
    </location>
</feature>
<feature type="transmembrane region" description="Helical" evidence="9">
    <location>
        <begin position="311"/>
        <end position="330"/>
    </location>
</feature>
<feature type="domain" description="Peptidase M48" evidence="10">
    <location>
        <begin position="197"/>
        <end position="396"/>
    </location>
</feature>
<evidence type="ECO:0000256" key="8">
    <source>
        <dbReference type="RuleBase" id="RU003983"/>
    </source>
</evidence>
<evidence type="ECO:0000313" key="13">
    <source>
        <dbReference type="Proteomes" id="UP000256379"/>
    </source>
</evidence>
<dbReference type="PANTHER" id="PTHR10120">
    <property type="entry name" value="CAAX PRENYL PROTEASE 1"/>
    <property type="match status" value="1"/>
</dbReference>
<feature type="transmembrane region" description="Helical" evidence="9">
    <location>
        <begin position="277"/>
        <end position="299"/>
    </location>
</feature>
<gene>
    <name evidence="12" type="ORF">CQA53_06715</name>
</gene>
<keyword evidence="3 8" id="KW-0378">Hydrolase</keyword>
<evidence type="ECO:0000256" key="3">
    <source>
        <dbReference type="ARBA" id="ARBA00022801"/>
    </source>
</evidence>
<evidence type="ECO:0000256" key="4">
    <source>
        <dbReference type="ARBA" id="ARBA00022833"/>
    </source>
</evidence>
<feature type="active site" evidence="6">
    <location>
        <position position="268"/>
    </location>
</feature>
<dbReference type="Proteomes" id="UP000256379">
    <property type="component" value="Unassembled WGS sequence"/>
</dbReference>
<keyword evidence="9" id="KW-0472">Membrane</keyword>
<comment type="cofactor">
    <cofactor evidence="7 8">
        <name>Zn(2+)</name>
        <dbReference type="ChEBI" id="CHEBI:29105"/>
    </cofactor>
    <text evidence="7 8">Binds 1 zinc ion per subunit.</text>
</comment>
<feature type="transmembrane region" description="Helical" evidence="9">
    <location>
        <begin position="95"/>
        <end position="115"/>
    </location>
</feature>
<dbReference type="OrthoDB" id="9781930at2"/>
<accession>A0A3D8IJ64</accession>
<keyword evidence="2 7" id="KW-0479">Metal-binding</keyword>
<feature type="transmembrane region" description="Helical" evidence="9">
    <location>
        <begin position="136"/>
        <end position="158"/>
    </location>
</feature>
<dbReference type="InterPro" id="IPR001915">
    <property type="entry name" value="Peptidase_M48"/>
</dbReference>
<feature type="binding site" evidence="7">
    <location>
        <position position="267"/>
    </location>
    <ligand>
        <name>Zn(2+)</name>
        <dbReference type="ChEBI" id="CHEBI:29105"/>
        <note>catalytic</note>
    </ligand>
</feature>
<comment type="caution">
    <text evidence="12">The sequence shown here is derived from an EMBL/GenBank/DDBJ whole genome shotgun (WGS) entry which is preliminary data.</text>
</comment>
<feature type="transmembrane region" description="Helical" evidence="9">
    <location>
        <begin position="65"/>
        <end position="89"/>
    </location>
</feature>
<keyword evidence="5 8" id="KW-0482">Metalloprotease</keyword>
<keyword evidence="13" id="KW-1185">Reference proteome</keyword>
<evidence type="ECO:0000256" key="1">
    <source>
        <dbReference type="ARBA" id="ARBA00022670"/>
    </source>
</evidence>
<protein>
    <submittedName>
        <fullName evidence="12">Peptidase M48</fullName>
    </submittedName>
</protein>
<sequence>MYSVIVIYLLFYVAPCVILDILQIRYIQEYAKREPVILNQDDYQIAASYALAKQKISIASHLYDFVWLVFWLHIGINFLMTQCALMNLSDFGKDWLVLMSFLGANILLNAPFGILQRQIDKEYGFNKQSFKEYCIDSIKGFILGAIFVGILLAILLLVMEMVELWWLVGFVLIFCSVILIQLVYPTLIAPMFNKFTPLQNENLKQRIQNLMEVAGFKSNGIFVMDASKRDGRLNAYFGGLGSSKRVVLFDTLLDKISEDGLIAILGHELGHFKHRDILHNIIIVSFIMFLMFAITGLLFQPLCVYLNFTPTHSNILILAMLLLPVFTFFLKPIISYFSRKAEYRADEFGASCATKEALREALIRLVNENKSFPYSHPAYIFFYYSHPPLIKRLKTLGWQNDRD</sequence>
<name>A0A3D8IJ64_9HELI</name>
<dbReference type="GO" id="GO:0071586">
    <property type="term" value="P:CAAX-box protein processing"/>
    <property type="evidence" value="ECO:0007669"/>
    <property type="project" value="InterPro"/>
</dbReference>
<dbReference type="AlphaFoldDB" id="A0A3D8IJ64"/>
<dbReference type="InterPro" id="IPR032456">
    <property type="entry name" value="Peptidase_M48_N"/>
</dbReference>
<evidence type="ECO:0000256" key="7">
    <source>
        <dbReference type="PIRSR" id="PIRSR627057-2"/>
    </source>
</evidence>
<dbReference type="FunFam" id="3.30.2010.10:FF:000010">
    <property type="entry name" value="M48 family peptidase"/>
    <property type="match status" value="1"/>
</dbReference>
<dbReference type="EMBL" id="NXLQ01000014">
    <property type="protein sequence ID" value="RDU65262.1"/>
    <property type="molecule type" value="Genomic_DNA"/>
</dbReference>